<reference evidence="2 3" key="1">
    <citation type="journal article" date="2014" name="BMC Genomics">
        <title>Genome and secretome analysis of the hemibiotrophic fungal pathogen, Moniliophthora roreri, which causes frosty pod rot disease of cacao: mechanisms of the biotrophic and necrotrophic phases.</title>
        <authorList>
            <person name="Meinhardt L.W."/>
            <person name="Costa G.G.L."/>
            <person name="Thomazella D.P.T."/>
            <person name="Teixeira P.J.P.L."/>
            <person name="Carazzolle M.F."/>
            <person name="Schuster S.C."/>
            <person name="Carlson J.E."/>
            <person name="Guiltinan M.J."/>
            <person name="Mieczkowski P."/>
            <person name="Farmer A."/>
            <person name="Ramaraj T."/>
            <person name="Crozier J."/>
            <person name="Davis R.E."/>
            <person name="Shao J."/>
            <person name="Melnick R.L."/>
            <person name="Pereira G.A.G."/>
            <person name="Bailey B.A."/>
        </authorList>
    </citation>
    <scope>NUCLEOTIDE SEQUENCE [LARGE SCALE GENOMIC DNA]</scope>
    <source>
        <strain evidence="2 3">MCA 2997</strain>
    </source>
</reference>
<keyword evidence="1" id="KW-1133">Transmembrane helix</keyword>
<sequence length="302" mass="33801">MSLRLECKIFTDTRQNLLVHALLLLISAIFYGAQAILLCIIVIITCKRELIGVPISKARIYLLVMAITMMIVTTEIVAFIMWDVVQVQPGMISGNLNMDRITELEGRVIKGRVIGIFLNALIGDCIVFWRAWVLWRYKRKMVYLPGILLLCSGASAVSFIGCFAKQDSSMLEKCEPLEILAIAFTNVTNIATTASIWYYTWLHWRAVRGYIDAGNRQARSEKVLVLVLESGIIYTAITIISGILLILTDHLCNRSFAWRLAAAIIDVLAASIVSIYPTLLIAVIFLHRSVWDPAEQSCSSQS</sequence>
<proteinExistence type="predicted"/>
<feature type="transmembrane region" description="Helical" evidence="1">
    <location>
        <begin position="142"/>
        <end position="160"/>
    </location>
</feature>
<keyword evidence="1" id="KW-0812">Transmembrane</keyword>
<accession>V2Y812</accession>
<name>V2Y812_MONRO</name>
<dbReference type="Proteomes" id="UP000017559">
    <property type="component" value="Unassembled WGS sequence"/>
</dbReference>
<evidence type="ECO:0000256" key="1">
    <source>
        <dbReference type="SAM" id="Phobius"/>
    </source>
</evidence>
<evidence type="ECO:0000313" key="3">
    <source>
        <dbReference type="Proteomes" id="UP000017559"/>
    </source>
</evidence>
<feature type="transmembrane region" description="Helical" evidence="1">
    <location>
        <begin position="260"/>
        <end position="286"/>
    </location>
</feature>
<comment type="caution">
    <text evidence="2">The sequence shown here is derived from an EMBL/GenBank/DDBJ whole genome shotgun (WGS) entry which is preliminary data.</text>
</comment>
<feature type="transmembrane region" description="Helical" evidence="1">
    <location>
        <begin position="113"/>
        <end position="135"/>
    </location>
</feature>
<gene>
    <name evidence="2" type="ORF">Moror_15341</name>
</gene>
<feature type="transmembrane region" description="Helical" evidence="1">
    <location>
        <begin position="180"/>
        <end position="202"/>
    </location>
</feature>
<evidence type="ECO:0000313" key="2">
    <source>
        <dbReference type="EMBL" id="ESK87814.1"/>
    </source>
</evidence>
<keyword evidence="1" id="KW-0472">Membrane</keyword>
<dbReference type="OrthoDB" id="3259206at2759"/>
<dbReference type="HOGENOM" id="CLU_1036475_0_0_1"/>
<organism evidence="2 3">
    <name type="scientific">Moniliophthora roreri (strain MCA 2997)</name>
    <name type="common">Cocoa frosty pod rot fungus</name>
    <name type="synonym">Crinipellis roreri</name>
    <dbReference type="NCBI Taxonomy" id="1381753"/>
    <lineage>
        <taxon>Eukaryota</taxon>
        <taxon>Fungi</taxon>
        <taxon>Dikarya</taxon>
        <taxon>Basidiomycota</taxon>
        <taxon>Agaricomycotina</taxon>
        <taxon>Agaricomycetes</taxon>
        <taxon>Agaricomycetidae</taxon>
        <taxon>Agaricales</taxon>
        <taxon>Marasmiineae</taxon>
        <taxon>Marasmiaceae</taxon>
        <taxon>Moniliophthora</taxon>
    </lineage>
</organism>
<dbReference type="KEGG" id="mrr:Moror_15341"/>
<feature type="transmembrane region" description="Helical" evidence="1">
    <location>
        <begin position="223"/>
        <end position="248"/>
    </location>
</feature>
<dbReference type="EMBL" id="AWSO01000735">
    <property type="protein sequence ID" value="ESK87814.1"/>
    <property type="molecule type" value="Genomic_DNA"/>
</dbReference>
<feature type="transmembrane region" description="Helical" evidence="1">
    <location>
        <begin position="20"/>
        <end position="46"/>
    </location>
</feature>
<protein>
    <submittedName>
        <fullName evidence="2">Uncharacterized protein</fullName>
    </submittedName>
</protein>
<keyword evidence="3" id="KW-1185">Reference proteome</keyword>
<dbReference type="AlphaFoldDB" id="V2Y812"/>
<feature type="transmembrane region" description="Helical" evidence="1">
    <location>
        <begin position="58"/>
        <end position="82"/>
    </location>
</feature>